<dbReference type="Gene3D" id="3.80.10.10">
    <property type="entry name" value="Ribonuclease Inhibitor"/>
    <property type="match status" value="2"/>
</dbReference>
<evidence type="ECO:0000256" key="19">
    <source>
        <dbReference type="SAM" id="MobiDB-lite"/>
    </source>
</evidence>
<dbReference type="FunFam" id="1.10.510.10:FF:000468">
    <property type="entry name" value="PTI1-like tyrosine-protein kinase 3"/>
    <property type="match status" value="1"/>
</dbReference>
<feature type="binding site" evidence="18">
    <location>
        <position position="821"/>
    </location>
    <ligand>
        <name>ATP</name>
        <dbReference type="ChEBI" id="CHEBI:30616"/>
    </ligand>
</feature>
<dbReference type="SMART" id="SM00369">
    <property type="entry name" value="LRR_TYP"/>
    <property type="match status" value="4"/>
</dbReference>
<dbReference type="Gene3D" id="1.10.510.10">
    <property type="entry name" value="Transferase(Phosphotransferase) domain 1"/>
    <property type="match status" value="1"/>
</dbReference>
<dbReference type="Proteomes" id="UP000636800">
    <property type="component" value="Unassembled WGS sequence"/>
</dbReference>
<dbReference type="EMBL" id="JADCNM010000200">
    <property type="protein sequence ID" value="KAG0449189.1"/>
    <property type="molecule type" value="Genomic_DNA"/>
</dbReference>
<dbReference type="InterPro" id="IPR008271">
    <property type="entry name" value="Ser/Thr_kinase_AS"/>
</dbReference>
<comment type="caution">
    <text evidence="22">The sequence shown here is derived from an EMBL/GenBank/DDBJ whole genome shotgun (WGS) entry which is preliminary data.</text>
</comment>
<dbReference type="InterPro" id="IPR000719">
    <property type="entry name" value="Prot_kinase_dom"/>
</dbReference>
<dbReference type="SUPFAM" id="SSF56112">
    <property type="entry name" value="Protein kinase-like (PK-like)"/>
    <property type="match status" value="1"/>
</dbReference>
<keyword evidence="5" id="KW-0433">Leucine-rich repeat</keyword>
<evidence type="ECO:0000256" key="11">
    <source>
        <dbReference type="ARBA" id="ARBA00022777"/>
    </source>
</evidence>
<feature type="compositionally biased region" description="Pro residues" evidence="19">
    <location>
        <begin position="568"/>
        <end position="661"/>
    </location>
</feature>
<evidence type="ECO:0000313" key="25">
    <source>
        <dbReference type="Proteomes" id="UP000639772"/>
    </source>
</evidence>
<keyword evidence="8" id="KW-0732">Signal</keyword>
<dbReference type="Gene3D" id="3.30.200.20">
    <property type="entry name" value="Phosphorylase Kinase, domain 1"/>
    <property type="match status" value="1"/>
</dbReference>
<evidence type="ECO:0000256" key="1">
    <source>
        <dbReference type="ARBA" id="ARBA00004162"/>
    </source>
</evidence>
<keyword evidence="24" id="KW-1185">Reference proteome</keyword>
<keyword evidence="3" id="KW-1003">Cell membrane</keyword>
<keyword evidence="9" id="KW-0677">Repeat</keyword>
<dbReference type="GO" id="GO:0005886">
    <property type="term" value="C:plasma membrane"/>
    <property type="evidence" value="ECO:0007669"/>
    <property type="project" value="UniProtKB-SubCell"/>
</dbReference>
<dbReference type="InterPro" id="IPR052422">
    <property type="entry name" value="Auxin_Ser/Thr_Kinase"/>
</dbReference>
<feature type="compositionally biased region" description="Low complexity" evidence="19">
    <location>
        <begin position="662"/>
        <end position="684"/>
    </location>
</feature>
<dbReference type="InterPro" id="IPR001245">
    <property type="entry name" value="Ser-Thr/Tyr_kinase_cat_dom"/>
</dbReference>
<dbReference type="PANTHER" id="PTHR47986">
    <property type="entry name" value="OSJNBA0070M12.3 PROTEIN"/>
    <property type="match status" value="1"/>
</dbReference>
<dbReference type="CDD" id="cd14066">
    <property type="entry name" value="STKc_IRAK"/>
    <property type="match status" value="1"/>
</dbReference>
<dbReference type="PANTHER" id="PTHR47986:SF1">
    <property type="entry name" value="OS04G0685900 PROTEIN"/>
    <property type="match status" value="1"/>
</dbReference>
<reference evidence="24 25" key="1">
    <citation type="journal article" date="2020" name="Nat. Food">
        <title>A phased Vanilla planifolia genome enables genetic improvement of flavour and production.</title>
        <authorList>
            <person name="Hasing T."/>
            <person name="Tang H."/>
            <person name="Brym M."/>
            <person name="Khazi F."/>
            <person name="Huang T."/>
            <person name="Chambers A.H."/>
        </authorList>
    </citation>
    <scope>NUCLEOTIDE SEQUENCE [LARGE SCALE GENOMIC DNA]</scope>
    <source>
        <tissue evidence="22">Leaf</tissue>
    </source>
</reference>
<evidence type="ECO:0000256" key="16">
    <source>
        <dbReference type="ARBA" id="ARBA00023170"/>
    </source>
</evidence>
<keyword evidence="10 18" id="KW-0547">Nucleotide-binding</keyword>
<evidence type="ECO:0000256" key="20">
    <source>
        <dbReference type="SAM" id="Phobius"/>
    </source>
</evidence>
<dbReference type="PROSITE" id="PS00107">
    <property type="entry name" value="PROTEIN_KINASE_ATP"/>
    <property type="match status" value="1"/>
</dbReference>
<keyword evidence="15" id="KW-1015">Disulfide bond</keyword>
<dbReference type="SUPFAM" id="SSF52058">
    <property type="entry name" value="L domain-like"/>
    <property type="match status" value="2"/>
</dbReference>
<evidence type="ECO:0000256" key="3">
    <source>
        <dbReference type="ARBA" id="ARBA00022475"/>
    </source>
</evidence>
<dbReference type="GO" id="GO:0005524">
    <property type="term" value="F:ATP binding"/>
    <property type="evidence" value="ECO:0007669"/>
    <property type="project" value="UniProtKB-UniRule"/>
</dbReference>
<dbReference type="InterPro" id="IPR011009">
    <property type="entry name" value="Kinase-like_dom_sf"/>
</dbReference>
<feature type="region of interest" description="Disordered" evidence="19">
    <location>
        <begin position="442"/>
        <end position="684"/>
    </location>
</feature>
<dbReference type="InterPro" id="IPR013210">
    <property type="entry name" value="LRR_N_plant-typ"/>
</dbReference>
<comment type="similarity">
    <text evidence="2">Belongs to the protein kinase superfamily. Ser/Thr protein kinase family.</text>
</comment>
<evidence type="ECO:0000256" key="14">
    <source>
        <dbReference type="ARBA" id="ARBA00023136"/>
    </source>
</evidence>
<dbReference type="EMBL" id="JADCNL010000199">
    <property type="protein sequence ID" value="KAG0449221.1"/>
    <property type="molecule type" value="Genomic_DNA"/>
</dbReference>
<evidence type="ECO:0000256" key="17">
    <source>
        <dbReference type="ARBA" id="ARBA00023180"/>
    </source>
</evidence>
<gene>
    <name evidence="22" type="ORF">HPP92_027433</name>
    <name evidence="23" type="ORF">HPP92_027460</name>
</gene>
<dbReference type="InterPro" id="IPR003591">
    <property type="entry name" value="Leu-rich_rpt_typical-subtyp"/>
</dbReference>
<evidence type="ECO:0000256" key="10">
    <source>
        <dbReference type="ARBA" id="ARBA00022741"/>
    </source>
</evidence>
<evidence type="ECO:0000313" key="23">
    <source>
        <dbReference type="EMBL" id="KAG0449221.1"/>
    </source>
</evidence>
<accession>A0A835PBT1</accession>
<dbReference type="SMART" id="SM00220">
    <property type="entry name" value="S_TKc"/>
    <property type="match status" value="1"/>
</dbReference>
<comment type="subcellular location">
    <subcellularLocation>
        <location evidence="1">Cell membrane</location>
        <topology evidence="1">Single-pass membrane protein</topology>
    </subcellularLocation>
</comment>
<evidence type="ECO:0000256" key="5">
    <source>
        <dbReference type="ARBA" id="ARBA00022614"/>
    </source>
</evidence>
<keyword evidence="17" id="KW-0325">Glycoprotein</keyword>
<evidence type="ECO:0000256" key="4">
    <source>
        <dbReference type="ARBA" id="ARBA00022527"/>
    </source>
</evidence>
<protein>
    <recommendedName>
        <fullName evidence="21">Protein kinase domain-containing protein</fullName>
    </recommendedName>
</protein>
<evidence type="ECO:0000256" key="12">
    <source>
        <dbReference type="ARBA" id="ARBA00022840"/>
    </source>
</evidence>
<evidence type="ECO:0000256" key="18">
    <source>
        <dbReference type="PROSITE-ProRule" id="PRU10141"/>
    </source>
</evidence>
<evidence type="ECO:0000259" key="21">
    <source>
        <dbReference type="PROSITE" id="PS50011"/>
    </source>
</evidence>
<organism evidence="22 25">
    <name type="scientific">Vanilla planifolia</name>
    <name type="common">Vanilla</name>
    <dbReference type="NCBI Taxonomy" id="51239"/>
    <lineage>
        <taxon>Eukaryota</taxon>
        <taxon>Viridiplantae</taxon>
        <taxon>Streptophyta</taxon>
        <taxon>Embryophyta</taxon>
        <taxon>Tracheophyta</taxon>
        <taxon>Spermatophyta</taxon>
        <taxon>Magnoliopsida</taxon>
        <taxon>Liliopsida</taxon>
        <taxon>Asparagales</taxon>
        <taxon>Orchidaceae</taxon>
        <taxon>Vanilloideae</taxon>
        <taxon>Vanilleae</taxon>
        <taxon>Vanilla</taxon>
    </lineage>
</organism>
<dbReference type="FunFam" id="3.80.10.10:FF:000190">
    <property type="entry name" value="Receptor-like kinase TMK4"/>
    <property type="match status" value="1"/>
</dbReference>
<keyword evidence="13 20" id="KW-1133">Transmembrane helix</keyword>
<evidence type="ECO:0000256" key="8">
    <source>
        <dbReference type="ARBA" id="ARBA00022729"/>
    </source>
</evidence>
<keyword evidence="4" id="KW-0723">Serine/threonine-protein kinase</keyword>
<evidence type="ECO:0000256" key="7">
    <source>
        <dbReference type="ARBA" id="ARBA00022692"/>
    </source>
</evidence>
<dbReference type="FunFam" id="3.80.10.10:FF:000129">
    <property type="entry name" value="Leucine-rich repeat receptor-like kinase"/>
    <property type="match status" value="1"/>
</dbReference>
<dbReference type="InterPro" id="IPR017441">
    <property type="entry name" value="Protein_kinase_ATP_BS"/>
</dbReference>
<dbReference type="GO" id="GO:0004674">
    <property type="term" value="F:protein serine/threonine kinase activity"/>
    <property type="evidence" value="ECO:0007669"/>
    <property type="project" value="UniProtKB-KW"/>
</dbReference>
<dbReference type="PROSITE" id="PS50011">
    <property type="entry name" value="PROTEIN_KINASE_DOM"/>
    <property type="match status" value="1"/>
</dbReference>
<dbReference type="Proteomes" id="UP000639772">
    <property type="component" value="Unassembled WGS sequence"/>
</dbReference>
<evidence type="ECO:0000313" key="22">
    <source>
        <dbReference type="EMBL" id="KAG0449189.1"/>
    </source>
</evidence>
<evidence type="ECO:0000313" key="24">
    <source>
        <dbReference type="Proteomes" id="UP000636800"/>
    </source>
</evidence>
<evidence type="ECO:0000256" key="13">
    <source>
        <dbReference type="ARBA" id="ARBA00022989"/>
    </source>
</evidence>
<dbReference type="Pfam" id="PF07714">
    <property type="entry name" value="PK_Tyr_Ser-Thr"/>
    <property type="match status" value="1"/>
</dbReference>
<evidence type="ECO:0000256" key="6">
    <source>
        <dbReference type="ARBA" id="ARBA00022679"/>
    </source>
</evidence>
<dbReference type="InterPro" id="IPR001611">
    <property type="entry name" value="Leu-rich_rpt"/>
</dbReference>
<dbReference type="Pfam" id="PF00560">
    <property type="entry name" value="LRR_1"/>
    <property type="match status" value="2"/>
</dbReference>
<keyword evidence="6" id="KW-0808">Transferase</keyword>
<keyword evidence="7 20" id="KW-0812">Transmembrane</keyword>
<evidence type="ECO:0000256" key="2">
    <source>
        <dbReference type="ARBA" id="ARBA00008684"/>
    </source>
</evidence>
<keyword evidence="16" id="KW-0675">Receptor</keyword>
<keyword evidence="14 20" id="KW-0472">Membrane</keyword>
<sequence length="1140" mass="121114">MGASTQNQIAWGATDPGDVAVLEKIRKGLANPELLKWPNDDDPCGNRWPRIFCSGNRVAQIQVQSMGLRGPLPEDFNKLTELVNLGLQKNKFSGKLPSFSGLSKLQYAYLDENQFDTIPSDFFNGLTSLQVISLSRNPLNKTGWILPNALGDSAQLANLSLVGCNLIGSLPGFLGNMRSLTVLRVTDNMLSGEIPASYGDLPLRVLWLGNQNGKQISGSISVIASMTMLQDALLHHNTFTGTIPSSIGQLISLQRLWLNNNQLVGVIPENITILKQLQSVRLDNNLLVGPIPKTNIANFSFSNNPTCQGTPGLPCAPEVAALLDFLGQVNYPLALAQSWSKNDPCNSWLGVSCSGGKVTTLNLPNFNLNGTISPSLSKLSSIANINLQNNRLSGTIPTQLTNLQSLRLLNLSSNNLEPPVPKFSDSVSFFVDNNPLITLPGTPASPPIISPPASPPIISPPASPPIISPPASPPIISPPASPPIISPPASPPIISPPASPPIISPPASPPIISPPVSPPAGSPTSPPTSSPGTPASPPTHSPPLSPPIGSPPAPPPSSPPSTGASPPTRSPVSPPTSPPVTPAFPPTSSPPTSPPSSSPPTSPPTSPPAPPPTSSPAPPPIASPPASPPTGLPGTPASPPTHLPGIPASPPPASPGRPASPPTGSSTPSPSAGAIPSSASSKPSNSNKLNLLEVIIPVVIGIFIALLLGILIYQNWKKKSQSRRASSSVIIQPGNSLDGDLVKLCVAENNSNLSIANDSLQNSISTSTNESRMIESGNLVISVQVLRNATNNFSHYNELGRGGFGVVYKGKLHDGTMIAVKRMQIAVISNKGFDEFHAEISVLSKVRHRNLVSLLGYSVEGSEKLLVYEYMPHGALSRHLFRWRELGLKPLSWQARLNIALDVSRAMEYLHSLAQEQGYIHRDLKSSNILLDDELRAKVSDFGLVKLVRDGDRSMATRLAGTFGYLAPEYAVTGKITTKADVFSFGVVLLELITGMTVLDEDRSDEKRYLVSWFHDHNWNQTKLKDAIDDHIGASDEETFQSVCKVVELAGHCTAREANQRPEMGHAVNVLSSMVQKWRPGDRESAEKFGIDFGKPLLQMVRAWQDADGNNSSMSIDDSKGSIPCRPVGFAESFTSQDGR</sequence>
<dbReference type="InterPro" id="IPR032675">
    <property type="entry name" value="LRR_dom_sf"/>
</dbReference>
<feature type="transmembrane region" description="Helical" evidence="20">
    <location>
        <begin position="694"/>
        <end position="713"/>
    </location>
</feature>
<dbReference type="Pfam" id="PF08263">
    <property type="entry name" value="LRRNT_2"/>
    <property type="match status" value="2"/>
</dbReference>
<dbReference type="OrthoDB" id="2018786at2759"/>
<dbReference type="FunFam" id="3.30.200.20:FF:000226">
    <property type="entry name" value="receptor protein kinase TMK1"/>
    <property type="match status" value="1"/>
</dbReference>
<name>A0A835PBT1_VANPL</name>
<feature type="domain" description="Protein kinase" evidence="21">
    <location>
        <begin position="793"/>
        <end position="1075"/>
    </location>
</feature>
<dbReference type="Pfam" id="PF13855">
    <property type="entry name" value="LRR_8"/>
    <property type="match status" value="1"/>
</dbReference>
<dbReference type="AlphaFoldDB" id="A0A835PBT1"/>
<proteinExistence type="inferred from homology"/>
<evidence type="ECO:0000256" key="9">
    <source>
        <dbReference type="ARBA" id="ARBA00022737"/>
    </source>
</evidence>
<evidence type="ECO:0000256" key="15">
    <source>
        <dbReference type="ARBA" id="ARBA00023157"/>
    </source>
</evidence>
<keyword evidence="11" id="KW-0418">Kinase</keyword>
<dbReference type="PROSITE" id="PS00108">
    <property type="entry name" value="PROTEIN_KINASE_ST"/>
    <property type="match status" value="1"/>
</dbReference>
<feature type="compositionally biased region" description="Pro residues" evidence="19">
    <location>
        <begin position="443"/>
        <end position="559"/>
    </location>
</feature>
<keyword evidence="12 18" id="KW-0067">ATP-binding</keyword>